<comment type="caution">
    <text evidence="2">The sequence shown here is derived from an EMBL/GenBank/DDBJ whole genome shotgun (WGS) entry which is preliminary data.</text>
</comment>
<organism evidence="2">
    <name type="scientific">Sesamum radiatum</name>
    <name type="common">Black benniseed</name>
    <dbReference type="NCBI Taxonomy" id="300843"/>
    <lineage>
        <taxon>Eukaryota</taxon>
        <taxon>Viridiplantae</taxon>
        <taxon>Streptophyta</taxon>
        <taxon>Embryophyta</taxon>
        <taxon>Tracheophyta</taxon>
        <taxon>Spermatophyta</taxon>
        <taxon>Magnoliopsida</taxon>
        <taxon>eudicotyledons</taxon>
        <taxon>Gunneridae</taxon>
        <taxon>Pentapetalae</taxon>
        <taxon>asterids</taxon>
        <taxon>lamiids</taxon>
        <taxon>Lamiales</taxon>
        <taxon>Pedaliaceae</taxon>
        <taxon>Sesamum</taxon>
    </lineage>
</organism>
<dbReference type="PANTHER" id="PTHR31286:SF179">
    <property type="entry name" value="RNASE H TYPE-1 DOMAIN-CONTAINING PROTEIN"/>
    <property type="match status" value="1"/>
</dbReference>
<evidence type="ECO:0000313" key="2">
    <source>
        <dbReference type="EMBL" id="KAL0387472.1"/>
    </source>
</evidence>
<dbReference type="PANTHER" id="PTHR31286">
    <property type="entry name" value="GLYCINE-RICH CELL WALL STRUCTURAL PROTEIN 1.8-LIKE"/>
    <property type="match status" value="1"/>
</dbReference>
<evidence type="ECO:0008006" key="3">
    <source>
        <dbReference type="Google" id="ProtNLM"/>
    </source>
</evidence>
<sequence>MHQLITKLSIEDTFTVSMINAEHTLISLSSKSDYFRLWLRRIWFLQGFPMRIFKWMPTFTLMQESSVAPIWVCFPELPAHLFRKEALFSVASMVGSPLQIDALTLNKSKLSQARVCVEIDVLKPIIEEFDLHINGVTIVRKVVFEQLSEYCSLCKYVGHKDSNYFSKGNAPKPLPRNKIIPSHQQFAGTWMKHAHHKGQKVTESVGRPVASQNFERNKAEVEYSKDNHPEKRGIGQQVNDSQVE</sequence>
<feature type="compositionally biased region" description="Basic and acidic residues" evidence="1">
    <location>
        <begin position="215"/>
        <end position="233"/>
    </location>
</feature>
<evidence type="ECO:0000256" key="1">
    <source>
        <dbReference type="SAM" id="MobiDB-lite"/>
    </source>
</evidence>
<proteinExistence type="predicted"/>
<dbReference type="InterPro" id="IPR040256">
    <property type="entry name" value="At4g02000-like"/>
</dbReference>
<protein>
    <recommendedName>
        <fullName evidence="3">DUF4283 domain-containing protein</fullName>
    </recommendedName>
</protein>
<accession>A0AAW2S604</accession>
<reference evidence="2" key="2">
    <citation type="journal article" date="2024" name="Plant">
        <title>Genomic evolution and insights into agronomic trait innovations of Sesamum species.</title>
        <authorList>
            <person name="Miao H."/>
            <person name="Wang L."/>
            <person name="Qu L."/>
            <person name="Liu H."/>
            <person name="Sun Y."/>
            <person name="Le M."/>
            <person name="Wang Q."/>
            <person name="Wei S."/>
            <person name="Zheng Y."/>
            <person name="Lin W."/>
            <person name="Duan Y."/>
            <person name="Cao H."/>
            <person name="Xiong S."/>
            <person name="Wang X."/>
            <person name="Wei L."/>
            <person name="Li C."/>
            <person name="Ma Q."/>
            <person name="Ju M."/>
            <person name="Zhao R."/>
            <person name="Li G."/>
            <person name="Mu C."/>
            <person name="Tian Q."/>
            <person name="Mei H."/>
            <person name="Zhang T."/>
            <person name="Gao T."/>
            <person name="Zhang H."/>
        </authorList>
    </citation>
    <scope>NUCLEOTIDE SEQUENCE</scope>
    <source>
        <strain evidence="2">G02</strain>
    </source>
</reference>
<gene>
    <name evidence="2" type="ORF">Sradi_2629000</name>
</gene>
<dbReference type="EMBL" id="JACGWJ010000011">
    <property type="protein sequence ID" value="KAL0387472.1"/>
    <property type="molecule type" value="Genomic_DNA"/>
</dbReference>
<dbReference type="AlphaFoldDB" id="A0AAW2S604"/>
<reference evidence="2" key="1">
    <citation type="submission" date="2020-06" db="EMBL/GenBank/DDBJ databases">
        <authorList>
            <person name="Li T."/>
            <person name="Hu X."/>
            <person name="Zhang T."/>
            <person name="Song X."/>
            <person name="Zhang H."/>
            <person name="Dai N."/>
            <person name="Sheng W."/>
            <person name="Hou X."/>
            <person name="Wei L."/>
        </authorList>
    </citation>
    <scope>NUCLEOTIDE SEQUENCE</scope>
    <source>
        <strain evidence="2">G02</strain>
        <tissue evidence="2">Leaf</tissue>
    </source>
</reference>
<feature type="region of interest" description="Disordered" evidence="1">
    <location>
        <begin position="197"/>
        <end position="244"/>
    </location>
</feature>
<name>A0AAW2S604_SESRA</name>